<evidence type="ECO:0000256" key="2">
    <source>
        <dbReference type="SAM" id="MobiDB-lite"/>
    </source>
</evidence>
<feature type="compositionally biased region" description="Polar residues" evidence="2">
    <location>
        <begin position="1138"/>
        <end position="1167"/>
    </location>
</feature>
<accession>A0A165LRW6</accession>
<feature type="compositionally biased region" description="Basic and acidic residues" evidence="2">
    <location>
        <begin position="446"/>
        <end position="455"/>
    </location>
</feature>
<evidence type="ECO:0000256" key="1">
    <source>
        <dbReference type="ARBA" id="ARBA00022581"/>
    </source>
</evidence>
<feature type="compositionally biased region" description="Basic residues" evidence="2">
    <location>
        <begin position="463"/>
        <end position="475"/>
    </location>
</feature>
<feature type="region of interest" description="Disordered" evidence="2">
    <location>
        <begin position="836"/>
        <end position="858"/>
    </location>
</feature>
<sequence>MTALDPPSSRIAQLINGGAKARSPHQQQDEDWFLPYNGPYESPKPPPKLSVRRGWGGVQHGGTTTDTGTSDAETAAGWTSASEREDDLPRGRSTRRVTLAHPQPGRKSFASSVYTAGTGDEPPQRHSRVSAPSFLSLDDGGVGASPAPPVRASAVPSSQSGGGGMGVLAFYDRDPPPRDHRWSSLGNLLKRHNTPTSPLAAGSTRQRGNTLSHLDSPPPRPTVPASAPPIQQSSSMRGFPSTTAGLGLGHAYNQYGFTPTSTPAPGRTLRQKSSEPLLSTFNRPSMSTSPPQAHPYANVRPVQISRPVGIVHAPAHTFHASPPAPAHTQPATHSQPQTPGAQRLAPPQQTSPRPGGGGILRGLKSSLSSPNLRAAFSRLSPTPSNHTPSPKMYEAETWCDALLFPRPRFRAHVVSPPGSPDGPVMRERADLEVDDMRKEHPLEVIAQEVEREERMASLSRQGSKLRKRSRTRSKSVPRPPPPPTLAFPTSSPPALVPTPAEVVAKGQELDAERAAWAKSAERSFANKRSRSLSRSALRGARIRVQQADFVPDYPSATPGADAGRGMGVGEKLAVVAFAQGRGSSSHNSSQNSPSEHTRSGQSHSRSGHSRTTSLGTATANGHANGHRRSESWGRTLKRVAHKSSSCLDTAGTPTEERPEMGKREMMERALMRGDTVRLKVRSRDSEDTGEGGVLDIAPSPPHSASLQHARATPSPVVGLALSTPEPQPLSPQPEIVIHAHPYSPHSHSHAPHPSLTSNHSSIAQRHRMPPVAAEQHAVEPGKRMYALSRSGVIREVHPRDLAVSPVPSPALGRGEFPPHQLHQPHPLAQHVYAQPQPQSPFLQPPPSPQPSNFSYGHDGLGYGVDRTAGTPDIDVEMLGDERDPNGRPISIAPARARRERNARAYANGDADRTSTLGVEEVLSRAFNRMSMSTPPPLPDDRGQWDSNSPGRWDTSSPGQDSRWDASTPALTRAASEEAGMTLASSKLERSNPSLLNLLSRSGSESIGGHAQGSSYERSRIGSDDGLIMPVRDVTAIVEESEGSSDRKQSNDSLGLPSSASSPKVSPKPLGSMDDLELYHDLFWVPGNSSGANGSGSGSPRTLPRTGSALGLRTSANTPAPSDHAVPAMPALTHARKTSAGSVKTHTPRGSASSTRLPIGVAQTQSPQGRRPLGIQTSGGDREEQQAELSKPIPRTITTRSRSGTFGTQNRAVPVPQDVETEDEDDLQDTVRIGSHAVHSISVTTPRPEEEIHSAHPSLDGRYNYDEVLERLRASTFTTDSNADARLSVPHSANLQRASYATTATATSGSSHHFSLIENFPSPPTQELMSQAVLGYFAQRGQNPPRDDDHEVNDFDTRDMEDILREHHQARFGHGHGVLVEEDGDEAATEETAAYYTPMELPLPSNRATNRSTFGGEGDLADAWEAHPGRGAFRDD</sequence>
<feature type="compositionally biased region" description="Low complexity" evidence="2">
    <location>
        <begin position="61"/>
        <end position="77"/>
    </location>
</feature>
<feature type="region of interest" description="Disordered" evidence="2">
    <location>
        <begin position="518"/>
        <end position="664"/>
    </location>
</feature>
<feature type="compositionally biased region" description="Basic and acidic residues" evidence="2">
    <location>
        <begin position="171"/>
        <end position="182"/>
    </location>
</feature>
<feature type="region of interest" description="Disordered" evidence="2">
    <location>
        <begin position="1400"/>
        <end position="1435"/>
    </location>
</feature>
<keyword evidence="1" id="KW-0945">Host-virus interaction</keyword>
<proteinExistence type="predicted"/>
<dbReference type="PANTHER" id="PTHR13037">
    <property type="entry name" value="FORMIN"/>
    <property type="match status" value="1"/>
</dbReference>
<feature type="compositionally biased region" description="Low complexity" evidence="2">
    <location>
        <begin position="1056"/>
        <end position="1068"/>
    </location>
</feature>
<dbReference type="STRING" id="1314781.A0A165LRW6"/>
<feature type="region of interest" description="Disordered" evidence="2">
    <location>
        <begin position="1089"/>
        <end position="1188"/>
    </location>
</feature>
<feature type="compositionally biased region" description="Basic and acidic residues" evidence="2">
    <location>
        <begin position="654"/>
        <end position="664"/>
    </location>
</feature>
<feature type="region of interest" description="Disordered" evidence="2">
    <location>
        <begin position="876"/>
        <end position="898"/>
    </location>
</feature>
<feature type="compositionally biased region" description="Polar residues" evidence="2">
    <location>
        <begin position="944"/>
        <end position="959"/>
    </location>
</feature>
<feature type="region of interest" description="Disordered" evidence="2">
    <location>
        <begin position="16"/>
        <end position="242"/>
    </location>
</feature>
<feature type="region of interest" description="Disordered" evidence="2">
    <location>
        <begin position="446"/>
        <end position="497"/>
    </location>
</feature>
<dbReference type="OrthoDB" id="3271183at2759"/>
<feature type="compositionally biased region" description="Low complexity" evidence="2">
    <location>
        <begin position="990"/>
        <end position="1004"/>
    </location>
</feature>
<keyword evidence="4" id="KW-1185">Reference proteome</keyword>
<dbReference type="InParanoid" id="A0A165LRW6"/>
<feature type="compositionally biased region" description="Pro residues" evidence="2">
    <location>
        <begin position="477"/>
        <end position="496"/>
    </location>
</feature>
<feature type="compositionally biased region" description="Low complexity" evidence="2">
    <location>
        <begin position="532"/>
        <end position="543"/>
    </location>
</feature>
<evidence type="ECO:0000313" key="4">
    <source>
        <dbReference type="Proteomes" id="UP000077266"/>
    </source>
</evidence>
<dbReference type="EMBL" id="KV425921">
    <property type="protein sequence ID" value="KZV98236.1"/>
    <property type="molecule type" value="Genomic_DNA"/>
</dbReference>
<feature type="region of interest" description="Disordered" evidence="2">
    <location>
        <begin position="927"/>
        <end position="1026"/>
    </location>
</feature>
<feature type="compositionally biased region" description="Low complexity" evidence="2">
    <location>
        <begin position="583"/>
        <end position="615"/>
    </location>
</feature>
<feature type="region of interest" description="Disordered" evidence="2">
    <location>
        <begin position="1038"/>
        <end position="1071"/>
    </location>
</feature>
<feature type="compositionally biased region" description="Low complexity" evidence="2">
    <location>
        <begin position="223"/>
        <end position="235"/>
    </location>
</feature>
<feature type="compositionally biased region" description="Polar residues" evidence="2">
    <location>
        <begin position="203"/>
        <end position="213"/>
    </location>
</feature>
<gene>
    <name evidence="3" type="ORF">EXIGLDRAFT_746720</name>
</gene>
<feature type="region of interest" description="Disordered" evidence="2">
    <location>
        <begin position="680"/>
        <end position="713"/>
    </location>
</feature>
<feature type="region of interest" description="Disordered" evidence="2">
    <location>
        <begin position="257"/>
        <end position="296"/>
    </location>
</feature>
<evidence type="ECO:0000313" key="3">
    <source>
        <dbReference type="EMBL" id="KZV98236.1"/>
    </source>
</evidence>
<dbReference type="Proteomes" id="UP000077266">
    <property type="component" value="Unassembled WGS sequence"/>
</dbReference>
<feature type="compositionally biased region" description="Polar residues" evidence="2">
    <location>
        <begin position="274"/>
        <end position="291"/>
    </location>
</feature>
<dbReference type="PANTHER" id="PTHR13037:SF24">
    <property type="entry name" value="POLYCOMB PROTEIN PCL-RELATED"/>
    <property type="match status" value="1"/>
</dbReference>
<organism evidence="3 4">
    <name type="scientific">Exidia glandulosa HHB12029</name>
    <dbReference type="NCBI Taxonomy" id="1314781"/>
    <lineage>
        <taxon>Eukaryota</taxon>
        <taxon>Fungi</taxon>
        <taxon>Dikarya</taxon>
        <taxon>Basidiomycota</taxon>
        <taxon>Agaricomycotina</taxon>
        <taxon>Agaricomycetes</taxon>
        <taxon>Auriculariales</taxon>
        <taxon>Exidiaceae</taxon>
        <taxon>Exidia</taxon>
    </lineage>
</organism>
<name>A0A165LRW6_EXIGL</name>
<feature type="compositionally biased region" description="Basic and acidic residues" evidence="2">
    <location>
        <begin position="1423"/>
        <end position="1435"/>
    </location>
</feature>
<feature type="region of interest" description="Disordered" evidence="2">
    <location>
        <begin position="316"/>
        <end position="365"/>
    </location>
</feature>
<protein>
    <submittedName>
        <fullName evidence="3">Uncharacterized protein</fullName>
    </submittedName>
</protein>
<reference evidence="3 4" key="1">
    <citation type="journal article" date="2016" name="Mol. Biol. Evol.">
        <title>Comparative Genomics of Early-Diverging Mushroom-Forming Fungi Provides Insights into the Origins of Lignocellulose Decay Capabilities.</title>
        <authorList>
            <person name="Nagy L.G."/>
            <person name="Riley R."/>
            <person name="Tritt A."/>
            <person name="Adam C."/>
            <person name="Daum C."/>
            <person name="Floudas D."/>
            <person name="Sun H."/>
            <person name="Yadav J.S."/>
            <person name="Pangilinan J."/>
            <person name="Larsson K.H."/>
            <person name="Matsuura K."/>
            <person name="Barry K."/>
            <person name="Labutti K."/>
            <person name="Kuo R."/>
            <person name="Ohm R.A."/>
            <person name="Bhattacharya S.S."/>
            <person name="Shirouzu T."/>
            <person name="Yoshinaga Y."/>
            <person name="Martin F.M."/>
            <person name="Grigoriev I.V."/>
            <person name="Hibbett D.S."/>
        </authorList>
    </citation>
    <scope>NUCLEOTIDE SEQUENCE [LARGE SCALE GENOMIC DNA]</scope>
    <source>
        <strain evidence="3 4">HHB12029</strain>
    </source>
</reference>